<dbReference type="AlphaFoldDB" id="A0A5B7ER80"/>
<reference evidence="1 2" key="1">
    <citation type="submission" date="2019-05" db="EMBL/GenBank/DDBJ databases">
        <title>Another draft genome of Portunus trituberculatus and its Hox gene families provides insights of decapod evolution.</title>
        <authorList>
            <person name="Jeong J.-H."/>
            <person name="Song I."/>
            <person name="Kim S."/>
            <person name="Choi T."/>
            <person name="Kim D."/>
            <person name="Ryu S."/>
            <person name="Kim W."/>
        </authorList>
    </citation>
    <scope>NUCLEOTIDE SEQUENCE [LARGE SCALE GENOMIC DNA]</scope>
    <source>
        <tissue evidence="1">Muscle</tissue>
    </source>
</reference>
<evidence type="ECO:0000313" key="2">
    <source>
        <dbReference type="Proteomes" id="UP000324222"/>
    </source>
</evidence>
<keyword evidence="2" id="KW-1185">Reference proteome</keyword>
<accession>A0A5B7ER80</accession>
<dbReference type="Proteomes" id="UP000324222">
    <property type="component" value="Unassembled WGS sequence"/>
</dbReference>
<name>A0A5B7ER80_PORTR</name>
<evidence type="ECO:0000313" key="1">
    <source>
        <dbReference type="EMBL" id="MPC37111.1"/>
    </source>
</evidence>
<comment type="caution">
    <text evidence="1">The sequence shown here is derived from an EMBL/GenBank/DDBJ whole genome shotgun (WGS) entry which is preliminary data.</text>
</comment>
<dbReference type="EMBL" id="VSRR010003690">
    <property type="protein sequence ID" value="MPC37111.1"/>
    <property type="molecule type" value="Genomic_DNA"/>
</dbReference>
<organism evidence="1 2">
    <name type="scientific">Portunus trituberculatus</name>
    <name type="common">Swimming crab</name>
    <name type="synonym">Neptunus trituberculatus</name>
    <dbReference type="NCBI Taxonomy" id="210409"/>
    <lineage>
        <taxon>Eukaryota</taxon>
        <taxon>Metazoa</taxon>
        <taxon>Ecdysozoa</taxon>
        <taxon>Arthropoda</taxon>
        <taxon>Crustacea</taxon>
        <taxon>Multicrustacea</taxon>
        <taxon>Malacostraca</taxon>
        <taxon>Eumalacostraca</taxon>
        <taxon>Eucarida</taxon>
        <taxon>Decapoda</taxon>
        <taxon>Pleocyemata</taxon>
        <taxon>Brachyura</taxon>
        <taxon>Eubrachyura</taxon>
        <taxon>Portunoidea</taxon>
        <taxon>Portunidae</taxon>
        <taxon>Portuninae</taxon>
        <taxon>Portunus</taxon>
    </lineage>
</organism>
<proteinExistence type="predicted"/>
<protein>
    <submittedName>
        <fullName evidence="1">Uncharacterized protein</fullName>
    </submittedName>
</protein>
<gene>
    <name evidence="1" type="ORF">E2C01_030584</name>
</gene>
<sequence length="130" mass="14819">MGLSALPASLPPLSQVSRGSSPSCIETLQRFFQKRGFSRKAARFMAHPVRQSSARVYQTKWFSEVGSNADVFSTIANNMEVKFHQSDAKSIPVDNYFRIVITSFKYVKNVDSHCMVIYEIFQLFIEKLND</sequence>